<dbReference type="InterPro" id="IPR058307">
    <property type="entry name" value="DUF7994"/>
</dbReference>
<dbReference type="Pfam" id="PF25957">
    <property type="entry name" value="DUF7994"/>
    <property type="match status" value="1"/>
</dbReference>
<keyword evidence="1" id="KW-1133">Transmembrane helix</keyword>
<evidence type="ECO:0000313" key="2">
    <source>
        <dbReference type="EMBL" id="MBP1923887.1"/>
    </source>
</evidence>
<organism evidence="2 3">
    <name type="scientific">Halorubrum alkaliphilum</name>
    <dbReference type="NCBI Taxonomy" id="261290"/>
    <lineage>
        <taxon>Archaea</taxon>
        <taxon>Methanobacteriati</taxon>
        <taxon>Methanobacteriota</taxon>
        <taxon>Stenosarchaea group</taxon>
        <taxon>Halobacteria</taxon>
        <taxon>Halobacteriales</taxon>
        <taxon>Haloferacaceae</taxon>
        <taxon>Halorubrum</taxon>
    </lineage>
</organism>
<proteinExistence type="predicted"/>
<evidence type="ECO:0000313" key="3">
    <source>
        <dbReference type="Proteomes" id="UP000823588"/>
    </source>
</evidence>
<dbReference type="RefSeq" id="WP_209486971.1">
    <property type="nucleotide sequence ID" value="NZ_JAGGKQ010000034.1"/>
</dbReference>
<keyword evidence="1" id="KW-0812">Transmembrane</keyword>
<dbReference type="EMBL" id="JAGGKQ010000034">
    <property type="protein sequence ID" value="MBP1923887.1"/>
    <property type="molecule type" value="Genomic_DNA"/>
</dbReference>
<name>A0A8T4GJL1_9EURY</name>
<dbReference type="AlphaFoldDB" id="A0A8T4GJL1"/>
<feature type="transmembrane region" description="Helical" evidence="1">
    <location>
        <begin position="32"/>
        <end position="55"/>
    </location>
</feature>
<sequence length="127" mass="12706">MYPRDLLLGLLLLVGGSWIAFGGAVASDGVALGVAVGGCALAGVVYLFSAVEFGVGRRIASHTLTRLRLRAVAQSLLGMSMLALGIDGYVETGSGSPLLAVAGVGVLGLAAVLWTRPEAADGGHDGE</sequence>
<feature type="transmembrane region" description="Helical" evidence="1">
    <location>
        <begin position="67"/>
        <end position="86"/>
    </location>
</feature>
<keyword evidence="3" id="KW-1185">Reference proteome</keyword>
<evidence type="ECO:0000256" key="1">
    <source>
        <dbReference type="SAM" id="Phobius"/>
    </source>
</evidence>
<protein>
    <submittedName>
        <fullName evidence="2">Uncharacterized protein</fullName>
    </submittedName>
</protein>
<accession>A0A8T4GJL1</accession>
<dbReference type="Proteomes" id="UP000823588">
    <property type="component" value="Unassembled WGS sequence"/>
</dbReference>
<gene>
    <name evidence="2" type="ORF">J2751_002933</name>
</gene>
<reference evidence="2" key="1">
    <citation type="submission" date="2021-03" db="EMBL/GenBank/DDBJ databases">
        <title>Genomic Encyclopedia of Type Strains, Phase IV (KMG-IV): sequencing the most valuable type-strain genomes for metagenomic binning, comparative biology and taxonomic classification.</title>
        <authorList>
            <person name="Goeker M."/>
        </authorList>
    </citation>
    <scope>NUCLEOTIDE SEQUENCE</scope>
    <source>
        <strain evidence="2">DSM 23564</strain>
    </source>
</reference>
<comment type="caution">
    <text evidence="2">The sequence shown here is derived from an EMBL/GenBank/DDBJ whole genome shotgun (WGS) entry which is preliminary data.</text>
</comment>
<keyword evidence="1" id="KW-0472">Membrane</keyword>
<feature type="transmembrane region" description="Helical" evidence="1">
    <location>
        <begin position="98"/>
        <end position="115"/>
    </location>
</feature>